<gene>
    <name evidence="8" type="ORF">SteCoe_33871</name>
</gene>
<dbReference type="InterPro" id="IPR011050">
    <property type="entry name" value="Pectin_lyase_fold/virulence"/>
</dbReference>
<evidence type="ECO:0000259" key="6">
    <source>
        <dbReference type="Pfam" id="PF00066"/>
    </source>
</evidence>
<dbReference type="InterPro" id="IPR006626">
    <property type="entry name" value="PbH1"/>
</dbReference>
<feature type="chain" id="PRO_5012164282" description="Right handed beta helix domain-containing protein" evidence="5">
    <location>
        <begin position="18"/>
        <end position="2362"/>
    </location>
</feature>
<sequence>MSLKLLSLIAYSTAVLDLDFPFSCSSYICKSYEQSDSTCNLLCMTPPCNFDSGETITESWYERFASSGCFSSCLDLGCTSEMLKNSICDIECNIQECGFDLGVCGYCASGCTKEMLINGIQDPECNTQACMHDNNAYGWCNEGCFQDDLESKTCKNTCENAFCDYQNLVCDSSFCAPGCSPMMQADTICHNDCNNKACDYNNWACSCSEGCSIDYQYDTSVCHIDCDNIDCDYQNGKCGYCASGCFNNIMGDGNCDSECNIAECNYDWGDCGCSPGCDSKYNKNTGDWDWQGECKYECLVEDCLFNYGTCNDEFLIRSAWFMQILNGKSSFTLDFSDCESNSCLITELESIDNESTSCSTACDIEKCMYCMGLSQESSSCTRSANDECLLCKGTKQIYNYCFSGECPDGFIEVPELYSVFLNTEICFREPIKYSWNNYYELYISNDGDDSQSGSEAEPLETFHYALQKATRKFTKIYINPGEYDYTISNIVNILVTNSLSPLEFSVDLELEELWIQGTDENDRPIVYIMNHPMQIYSQAKKTYIKNIIFNGIRALKSECNNILCFYCAYIYNLGNYYLNDRHDYIEDLSLYSLNCDDYNYYSFITTDSDTFLSIENTDFLIFAQQLYAIIKSSGSVTLKNVNFENIIIQSVGAAIKLTCTTSCKSTDFEYISGSVSKLNNGYEYTVDKYQAGFLKITGYNNAYISNITFDYNMIVTGNTGNNYNYLIHFENLIGTVTIEYCTFSNLFLNGIVYYDDSSLIYNDFTIDYKGYIVQYSQMHFKFSNNIIRNVGTLNFGVKIKSNFAQNIDISNISINEVAANEDGIFIIENLSAFTDTAISGGWTWVKVNDVYNIGYEKERYITIKDITISSSYYAGNFLSSTFIPNLYLKNINISNMSDFDYIQVNNLVLRKFIENEDMYLKSELLKGEIIIYSCSGLIQIQNSQYVSLQSINIESSFCSNGQNGLFAKSIYEINIIELTLSSSQEVSSNEAILLSNIITATISNIAITDISKNENSIFQATKVENLNIFFFEGKNLKSTYKSSMYLDSILSLTISDFKCEECESSYGDGGALYIIPSTKNSYVSLEKIICIRCYAYFGFGGAIFLDSYSVSVYHKIYINDFYVFDSEASDGVALFISSRIAFEDSKFSYFNVSSCTSKEGGIITDFHRIGTTYLFYYYSEDNTVYYSGVKGIYTYSGLLLKIEYVWIIRPKSSSPSFYFYSIKVGSLIIIKEMSIIDSIKATSIESSKVNIEITGMNILSGRGIFIYESNLDISNAIFEDLSGTAIGASSNSIVTCINCDFINIYGSSALMFESDSQFTIENSRFLHISSDHFASVLNMNSYESSFKNCTFSNNLSQGSNLMLLQASYLTIENCEIYNNTSETTSPGISIDSSSVDIINSYFYNQSAHACGFISISAQSNVNIINSSFIRGNAFKNGGAICNYKSDVIIKNCFFSENYASSEYAYGGALYGATLANFYIYDSIFEENLGHTDGSTIHFEGYVMEIYNSDFISQLGYENIYMIYCKKSSLFMLEGSSLYGNMLSGIYLESVENIIISNSQLSNFIGAVSIISSTTLQSSTCKIQNSKFSNCISEYQGGALNIDGASISISNTSFINNSAIYGGGIYYKCAYLNCYFNITSCSFINNKADLEGGAIKWENKKPIIDQNTTFFNNNAQYGGDLASFPAKLRKSDSNNFTENRFSCTPGMECQQEITIELLDSAGNIMTLDNSSTAVMSISTNSNNSQSYSVSKDVKTTAINGIFIFDSFIIRGEPKTHAIIAISTTSIDPTLGIEAGDTVEYSDSIFFTVNLTACNNGQQIMETGCSNCLSGTYVMKPQSNCKPCPDGADCPGGWKIYVLPGYWKPSDNSTTIYKCPLSAACLGSVNETDFVGSCAKGYNGKKCYSCIAGYTRSGDNSCSKCPSQASNAVILLFILLFIIFIGVVFVRSTIKSAYSPKALHSIYIKIFTNYIQLVFLTTQFELEWPWFVLKLFSVQTTVATASDKIFSLDCYFSGSNVNYESTYYSKIIITAVSPLIIWTIGFLVWVFICLFSKKWNYLKRELLTTEIVLFFLIYPNIVKFMFTAFSCVYIKEDGFFMRENLIIKCWVDRHLKYTLGIALPSIIIWAVSVPTAVLVILIKRRSYLKSDANRVIFGFIFNGYKQSRFFWEFLIMYRKILIICIFVFMNEVAQSIQALTLIIVLITALYMQYEFKPYNKHQLNHMETEAILAATVTIYCGMYYLTQEINEGFSIFLFFLIICGNMYFIVYWAYFMLQAVFDMLSVMIPLFKKLTGKNDPYPLVIMDEKNIHQGVYKDEEEGIYKFTLIEKNKSDNVKLIRLKGIENIDDLYRDVGCRYFEKLSWNFE</sequence>
<feature type="transmembrane region" description="Helical" evidence="4">
    <location>
        <begin position="2025"/>
        <end position="2049"/>
    </location>
</feature>
<reference evidence="8 9" key="1">
    <citation type="submission" date="2016-11" db="EMBL/GenBank/DDBJ databases">
        <title>The macronuclear genome of Stentor coeruleus: a giant cell with tiny introns.</title>
        <authorList>
            <person name="Slabodnick M."/>
            <person name="Ruby J.G."/>
            <person name="Reiff S.B."/>
            <person name="Swart E.C."/>
            <person name="Gosai S."/>
            <person name="Prabakaran S."/>
            <person name="Witkowska E."/>
            <person name="Larue G.E."/>
            <person name="Fisher S."/>
            <person name="Freeman R.M."/>
            <person name="Gunawardena J."/>
            <person name="Chu W."/>
            <person name="Stover N.A."/>
            <person name="Gregory B.D."/>
            <person name="Nowacki M."/>
            <person name="Derisi J."/>
            <person name="Roy S.W."/>
            <person name="Marshall W.F."/>
            <person name="Sood P."/>
        </authorList>
    </citation>
    <scope>NUCLEOTIDE SEQUENCE [LARGE SCALE GENOMIC DNA]</scope>
    <source>
        <strain evidence="8">WM001</strain>
    </source>
</reference>
<evidence type="ECO:0000259" key="7">
    <source>
        <dbReference type="Pfam" id="PF13229"/>
    </source>
</evidence>
<feature type="transmembrane region" description="Helical" evidence="4">
    <location>
        <begin position="1960"/>
        <end position="1978"/>
    </location>
</feature>
<feature type="transmembrane region" description="Helical" evidence="4">
    <location>
        <begin position="2061"/>
        <end position="2089"/>
    </location>
</feature>
<feature type="transmembrane region" description="Helical" evidence="4">
    <location>
        <begin position="2219"/>
        <end position="2240"/>
    </location>
</feature>
<dbReference type="EMBL" id="MPUH01001302">
    <property type="protein sequence ID" value="OMJ68621.1"/>
    <property type="molecule type" value="Genomic_DNA"/>
</dbReference>
<feature type="transmembrane region" description="Helical" evidence="4">
    <location>
        <begin position="2189"/>
        <end position="2207"/>
    </location>
</feature>
<dbReference type="PANTHER" id="PTHR11319">
    <property type="entry name" value="G PROTEIN-COUPLED RECEPTOR-RELATED"/>
    <property type="match status" value="1"/>
</dbReference>
<comment type="caution">
    <text evidence="8">The sequence shown here is derived from an EMBL/GenBank/DDBJ whole genome shotgun (WGS) entry which is preliminary data.</text>
</comment>
<evidence type="ECO:0000313" key="9">
    <source>
        <dbReference type="Proteomes" id="UP000187209"/>
    </source>
</evidence>
<keyword evidence="9" id="KW-1185">Reference proteome</keyword>
<evidence type="ECO:0000256" key="1">
    <source>
        <dbReference type="ARBA" id="ARBA00022737"/>
    </source>
</evidence>
<dbReference type="PANTHER" id="PTHR11319:SF35">
    <property type="entry name" value="OUTER MEMBRANE PROTEIN PMPC-RELATED"/>
    <property type="match status" value="1"/>
</dbReference>
<dbReference type="OrthoDB" id="313173at2759"/>
<feature type="transmembrane region" description="Helical" evidence="4">
    <location>
        <begin position="2246"/>
        <end position="2271"/>
    </location>
</feature>
<feature type="signal peptide" evidence="5">
    <location>
        <begin position="1"/>
        <end position="17"/>
    </location>
</feature>
<keyword evidence="4" id="KW-1133">Transmembrane helix</keyword>
<keyword evidence="1" id="KW-0677">Repeat</keyword>
<dbReference type="SUPFAM" id="SSF51126">
    <property type="entry name" value="Pectin lyase-like"/>
    <property type="match status" value="3"/>
</dbReference>
<name>A0A1R2AVR4_9CILI</name>
<organism evidence="8 9">
    <name type="scientific">Stentor coeruleus</name>
    <dbReference type="NCBI Taxonomy" id="5963"/>
    <lineage>
        <taxon>Eukaryota</taxon>
        <taxon>Sar</taxon>
        <taxon>Alveolata</taxon>
        <taxon>Ciliophora</taxon>
        <taxon>Postciliodesmatophora</taxon>
        <taxon>Heterotrichea</taxon>
        <taxon>Heterotrichida</taxon>
        <taxon>Stentoridae</taxon>
        <taxon>Stentor</taxon>
    </lineage>
</organism>
<keyword evidence="2" id="KW-1015">Disulfide bond</keyword>
<dbReference type="Pfam" id="PF00066">
    <property type="entry name" value="Notch"/>
    <property type="match status" value="1"/>
</dbReference>
<evidence type="ECO:0000256" key="5">
    <source>
        <dbReference type="SAM" id="SignalP"/>
    </source>
</evidence>
<evidence type="ECO:0000256" key="2">
    <source>
        <dbReference type="ARBA" id="ARBA00023157"/>
    </source>
</evidence>
<evidence type="ECO:0000313" key="8">
    <source>
        <dbReference type="EMBL" id="OMJ68621.1"/>
    </source>
</evidence>
<feature type="domain" description="Right handed beta helix" evidence="7">
    <location>
        <begin position="1341"/>
        <end position="1488"/>
    </location>
</feature>
<evidence type="ECO:0000256" key="4">
    <source>
        <dbReference type="SAM" id="Phobius"/>
    </source>
</evidence>
<accession>A0A1R2AVR4</accession>
<keyword evidence="3" id="KW-0325">Glycoprotein</keyword>
<feature type="transmembrane region" description="Helical" evidence="4">
    <location>
        <begin position="1926"/>
        <end position="1948"/>
    </location>
</feature>
<dbReference type="Gene3D" id="3.30.300.320">
    <property type="match status" value="2"/>
</dbReference>
<keyword evidence="4" id="KW-0472">Membrane</keyword>
<dbReference type="SMART" id="SM00710">
    <property type="entry name" value="PbH1"/>
    <property type="match status" value="10"/>
</dbReference>
<feature type="transmembrane region" description="Helical" evidence="4">
    <location>
        <begin position="2115"/>
        <end position="2136"/>
    </location>
</feature>
<dbReference type="Proteomes" id="UP000187209">
    <property type="component" value="Unassembled WGS sequence"/>
</dbReference>
<dbReference type="Gene3D" id="2.160.20.10">
    <property type="entry name" value="Single-stranded right-handed beta-helix, Pectin lyase-like"/>
    <property type="match status" value="1"/>
</dbReference>
<dbReference type="InterPro" id="IPR039448">
    <property type="entry name" value="Beta_helix"/>
</dbReference>
<protein>
    <recommendedName>
        <fullName evidence="10">Right handed beta helix domain-containing protein</fullName>
    </recommendedName>
</protein>
<evidence type="ECO:0000256" key="3">
    <source>
        <dbReference type="ARBA" id="ARBA00023180"/>
    </source>
</evidence>
<dbReference type="Pfam" id="PF13229">
    <property type="entry name" value="Beta_helix"/>
    <property type="match status" value="1"/>
</dbReference>
<keyword evidence="5" id="KW-0732">Signal</keyword>
<dbReference type="InterPro" id="IPR012334">
    <property type="entry name" value="Pectin_lyas_fold"/>
</dbReference>
<keyword evidence="4" id="KW-0812">Transmembrane</keyword>
<dbReference type="InterPro" id="IPR000800">
    <property type="entry name" value="Notch_dom"/>
</dbReference>
<feature type="domain" description="LNR" evidence="6">
    <location>
        <begin position="71"/>
        <end position="102"/>
    </location>
</feature>
<evidence type="ECO:0008006" key="10">
    <source>
        <dbReference type="Google" id="ProtNLM"/>
    </source>
</evidence>
<proteinExistence type="predicted"/>